<proteinExistence type="predicted"/>
<accession>A0A0A9CYP5</accession>
<organism evidence="1">
    <name type="scientific">Arundo donax</name>
    <name type="common">Giant reed</name>
    <name type="synonym">Donax arundinaceus</name>
    <dbReference type="NCBI Taxonomy" id="35708"/>
    <lineage>
        <taxon>Eukaryota</taxon>
        <taxon>Viridiplantae</taxon>
        <taxon>Streptophyta</taxon>
        <taxon>Embryophyta</taxon>
        <taxon>Tracheophyta</taxon>
        <taxon>Spermatophyta</taxon>
        <taxon>Magnoliopsida</taxon>
        <taxon>Liliopsida</taxon>
        <taxon>Poales</taxon>
        <taxon>Poaceae</taxon>
        <taxon>PACMAD clade</taxon>
        <taxon>Arundinoideae</taxon>
        <taxon>Arundineae</taxon>
        <taxon>Arundo</taxon>
    </lineage>
</organism>
<reference evidence="1" key="2">
    <citation type="journal article" date="2015" name="Data Brief">
        <title>Shoot transcriptome of the giant reed, Arundo donax.</title>
        <authorList>
            <person name="Barrero R.A."/>
            <person name="Guerrero F.D."/>
            <person name="Moolhuijzen P."/>
            <person name="Goolsby J.A."/>
            <person name="Tidwell J."/>
            <person name="Bellgard S.E."/>
            <person name="Bellgard M.I."/>
        </authorList>
    </citation>
    <scope>NUCLEOTIDE SEQUENCE</scope>
    <source>
        <tissue evidence="1">Shoot tissue taken approximately 20 cm above the soil surface</tissue>
    </source>
</reference>
<dbReference type="EMBL" id="GBRH01217189">
    <property type="protein sequence ID" value="JAD80706.1"/>
    <property type="molecule type" value="Transcribed_RNA"/>
</dbReference>
<reference evidence="1" key="1">
    <citation type="submission" date="2014-09" db="EMBL/GenBank/DDBJ databases">
        <authorList>
            <person name="Magalhaes I.L.F."/>
            <person name="Oliveira U."/>
            <person name="Santos F.R."/>
            <person name="Vidigal T.H.D.A."/>
            <person name="Brescovit A.D."/>
            <person name="Santos A.J."/>
        </authorList>
    </citation>
    <scope>NUCLEOTIDE SEQUENCE</scope>
    <source>
        <tissue evidence="1">Shoot tissue taken approximately 20 cm above the soil surface</tissue>
    </source>
</reference>
<evidence type="ECO:0000313" key="1">
    <source>
        <dbReference type="EMBL" id="JAD80706.1"/>
    </source>
</evidence>
<sequence>MADSGIAESGNVTMTLFVKPLFDVMGEQSKAVQDFGYERPFLGNKDRLDYHMSVDRFTRRRLKPGISFDDNNGGDKYDDVSAILGLSECSFACLRAV</sequence>
<protein>
    <submittedName>
        <fullName evidence="1">Uncharacterized protein</fullName>
    </submittedName>
</protein>
<name>A0A0A9CYP5_ARUDO</name>
<dbReference type="AlphaFoldDB" id="A0A0A9CYP5"/>